<comment type="caution">
    <text evidence="2">The sequence shown here is derived from an EMBL/GenBank/DDBJ whole genome shotgun (WGS) entry which is preliminary data.</text>
</comment>
<dbReference type="GO" id="GO:0016747">
    <property type="term" value="F:acyltransferase activity, transferring groups other than amino-acyl groups"/>
    <property type="evidence" value="ECO:0007669"/>
    <property type="project" value="InterPro"/>
</dbReference>
<keyword evidence="3" id="KW-1185">Reference proteome</keyword>
<gene>
    <name evidence="2" type="ORF">FHX44_111436</name>
</gene>
<dbReference type="CDD" id="cd04301">
    <property type="entry name" value="NAT_SF"/>
    <property type="match status" value="1"/>
</dbReference>
<sequence>MDTDYIFAAFVLTACSFDGRTVTHTFGITVGSSMSGITTRPLATTAERLAAVRLYRVVFGLAPDDPAFTPKLLSALRHAGGSAVGAFDEDDNLVGFTYGFVGLDGGTPYHYSQTAAVDPVAQGRGVGRQLKRAQAEVARCTGVRTMRWAYDPLQARNAHFNLDVLGAVGRWFHRDLYDMEDHNGRTDRVVVEWVLDAQTPTPVPPLPRDVPEWGECRADGDVGWLAVPASSDDLRRMEPGRALELRDRVADELTRLLGAGQVLLSCRRVDDRTALYCAGAR</sequence>
<dbReference type="PANTHER" id="PTHR41700:SF1">
    <property type="entry name" value="N-ACETYLTRANSFERASE DOMAIN-CONTAINING PROTEIN"/>
    <property type="match status" value="1"/>
</dbReference>
<dbReference type="InterPro" id="IPR000182">
    <property type="entry name" value="GNAT_dom"/>
</dbReference>
<dbReference type="SUPFAM" id="SSF55729">
    <property type="entry name" value="Acyl-CoA N-acyltransferases (Nat)"/>
    <property type="match status" value="1"/>
</dbReference>
<evidence type="ECO:0000313" key="2">
    <source>
        <dbReference type="EMBL" id="TWF75552.1"/>
    </source>
</evidence>
<dbReference type="AlphaFoldDB" id="A0A561SL58"/>
<feature type="domain" description="N-acetyltransferase" evidence="1">
    <location>
        <begin position="37"/>
        <end position="184"/>
    </location>
</feature>
<evidence type="ECO:0000259" key="1">
    <source>
        <dbReference type="PROSITE" id="PS51186"/>
    </source>
</evidence>
<name>A0A561SL58_9PSEU</name>
<dbReference type="PANTHER" id="PTHR41700">
    <property type="entry name" value="GCN5-RELATED N-ACETYLTRANSFERASE"/>
    <property type="match status" value="1"/>
</dbReference>
<dbReference type="InterPro" id="IPR016181">
    <property type="entry name" value="Acyl_CoA_acyltransferase"/>
</dbReference>
<evidence type="ECO:0000313" key="3">
    <source>
        <dbReference type="Proteomes" id="UP000321261"/>
    </source>
</evidence>
<reference evidence="2 3" key="1">
    <citation type="submission" date="2019-06" db="EMBL/GenBank/DDBJ databases">
        <title>Sequencing the genomes of 1000 actinobacteria strains.</title>
        <authorList>
            <person name="Klenk H.-P."/>
        </authorList>
    </citation>
    <scope>NUCLEOTIDE SEQUENCE [LARGE SCALE GENOMIC DNA]</scope>
    <source>
        <strain evidence="2 3">DSM 45671</strain>
    </source>
</reference>
<keyword evidence="2" id="KW-0808">Transferase</keyword>
<dbReference type="Pfam" id="PF00583">
    <property type="entry name" value="Acetyltransf_1"/>
    <property type="match status" value="1"/>
</dbReference>
<organism evidence="2 3">
    <name type="scientific">Pseudonocardia hierapolitana</name>
    <dbReference type="NCBI Taxonomy" id="1128676"/>
    <lineage>
        <taxon>Bacteria</taxon>
        <taxon>Bacillati</taxon>
        <taxon>Actinomycetota</taxon>
        <taxon>Actinomycetes</taxon>
        <taxon>Pseudonocardiales</taxon>
        <taxon>Pseudonocardiaceae</taxon>
        <taxon>Pseudonocardia</taxon>
    </lineage>
</organism>
<proteinExistence type="predicted"/>
<protein>
    <submittedName>
        <fullName evidence="2">Putative GNAT superfamily acetyltransferase</fullName>
    </submittedName>
</protein>
<dbReference type="PROSITE" id="PS51186">
    <property type="entry name" value="GNAT"/>
    <property type="match status" value="1"/>
</dbReference>
<dbReference type="OrthoDB" id="9797990at2"/>
<accession>A0A561SL58</accession>
<dbReference type="Proteomes" id="UP000321261">
    <property type="component" value="Unassembled WGS sequence"/>
</dbReference>
<dbReference type="InterPro" id="IPR038764">
    <property type="entry name" value="GNAT_N_AcTrfase_prd"/>
</dbReference>
<dbReference type="EMBL" id="VIWU01000001">
    <property type="protein sequence ID" value="TWF75552.1"/>
    <property type="molecule type" value="Genomic_DNA"/>
</dbReference>
<dbReference type="Gene3D" id="3.40.630.30">
    <property type="match status" value="1"/>
</dbReference>